<comment type="caution">
    <text evidence="1">The sequence shown here is derived from an EMBL/GenBank/DDBJ whole genome shotgun (WGS) entry which is preliminary data.</text>
</comment>
<reference evidence="1" key="1">
    <citation type="submission" date="2022-08" db="EMBL/GenBank/DDBJ databases">
        <title>Genome Sequence of Lecanicillium fungicola.</title>
        <authorList>
            <person name="Buettner E."/>
        </authorList>
    </citation>
    <scope>NUCLEOTIDE SEQUENCE</scope>
    <source>
        <strain evidence="1">Babe33</strain>
    </source>
</reference>
<evidence type="ECO:0000313" key="2">
    <source>
        <dbReference type="Proteomes" id="UP001143910"/>
    </source>
</evidence>
<keyword evidence="2" id="KW-1185">Reference proteome</keyword>
<proteinExistence type="predicted"/>
<gene>
    <name evidence="1" type="ORF">NQ176_g11359</name>
</gene>
<dbReference type="EMBL" id="JANJQO010003806">
    <property type="protein sequence ID" value="KAJ2955905.1"/>
    <property type="molecule type" value="Genomic_DNA"/>
</dbReference>
<sequence>MAVAEQEDGGISQTADYAAMDQTILSKRVGLPEGQALMGGAGVKPIPLDLTYRPPPESTSDDEDEEDEEDEEGGDARFRDVDEDDHAAIAPDDSESGSVLDDGSDAQVSVSHVLTNVLVFQSFLMELSSLMQVRAGLFDEVRYV</sequence>
<dbReference type="Proteomes" id="UP001143910">
    <property type="component" value="Unassembled WGS sequence"/>
</dbReference>
<accession>A0ACC1MCL5</accession>
<name>A0ACC1MCL5_9HYPO</name>
<protein>
    <submittedName>
        <fullName evidence="1">Uncharacterized protein</fullName>
    </submittedName>
</protein>
<evidence type="ECO:0000313" key="1">
    <source>
        <dbReference type="EMBL" id="KAJ2955905.1"/>
    </source>
</evidence>
<organism evidence="1 2">
    <name type="scientific">Zarea fungicola</name>
    <dbReference type="NCBI Taxonomy" id="93591"/>
    <lineage>
        <taxon>Eukaryota</taxon>
        <taxon>Fungi</taxon>
        <taxon>Dikarya</taxon>
        <taxon>Ascomycota</taxon>
        <taxon>Pezizomycotina</taxon>
        <taxon>Sordariomycetes</taxon>
        <taxon>Hypocreomycetidae</taxon>
        <taxon>Hypocreales</taxon>
        <taxon>Cordycipitaceae</taxon>
        <taxon>Zarea</taxon>
    </lineage>
</organism>